<accession>A0A318ZP83</accession>
<dbReference type="GeneID" id="37079061"/>
<dbReference type="RefSeq" id="XP_025435381.1">
    <property type="nucleotide sequence ID" value="XM_025577832.1"/>
</dbReference>
<keyword evidence="2" id="KW-0012">Acyltransferase</keyword>
<keyword evidence="1 4" id="KW-0808">Transferase</keyword>
<dbReference type="GO" id="GO:0016747">
    <property type="term" value="F:acyltransferase activity, transferring groups other than amino-acyl groups"/>
    <property type="evidence" value="ECO:0007669"/>
    <property type="project" value="InterPro"/>
</dbReference>
<dbReference type="InterPro" id="IPR050832">
    <property type="entry name" value="Bact_Acetyltransf"/>
</dbReference>
<evidence type="ECO:0000256" key="1">
    <source>
        <dbReference type="ARBA" id="ARBA00022679"/>
    </source>
</evidence>
<evidence type="ECO:0000256" key="2">
    <source>
        <dbReference type="ARBA" id="ARBA00023315"/>
    </source>
</evidence>
<dbReference type="Gene3D" id="3.40.630.30">
    <property type="match status" value="1"/>
</dbReference>
<keyword evidence="5" id="KW-1185">Reference proteome</keyword>
<organism evidence="4 5">
    <name type="scientific">Aspergillus saccharolyticus JOP 1030-1</name>
    <dbReference type="NCBI Taxonomy" id="1450539"/>
    <lineage>
        <taxon>Eukaryota</taxon>
        <taxon>Fungi</taxon>
        <taxon>Dikarya</taxon>
        <taxon>Ascomycota</taxon>
        <taxon>Pezizomycotina</taxon>
        <taxon>Eurotiomycetes</taxon>
        <taxon>Eurotiomycetidae</taxon>
        <taxon>Eurotiales</taxon>
        <taxon>Aspergillaceae</taxon>
        <taxon>Aspergillus</taxon>
        <taxon>Aspergillus subgen. Circumdati</taxon>
    </lineage>
</organism>
<dbReference type="EMBL" id="KZ821219">
    <property type="protein sequence ID" value="PYH49399.1"/>
    <property type="molecule type" value="Genomic_DNA"/>
</dbReference>
<evidence type="ECO:0000313" key="4">
    <source>
        <dbReference type="EMBL" id="PYH49399.1"/>
    </source>
</evidence>
<dbReference type="Pfam" id="PF00583">
    <property type="entry name" value="Acetyltransf_1"/>
    <property type="match status" value="1"/>
</dbReference>
<dbReference type="PANTHER" id="PTHR43877">
    <property type="entry name" value="AMINOALKYLPHOSPHONATE N-ACETYLTRANSFERASE-RELATED-RELATED"/>
    <property type="match status" value="1"/>
</dbReference>
<name>A0A318ZP83_9EURO</name>
<protein>
    <submittedName>
        <fullName evidence="4">GCN5-like N-acetyltransferase</fullName>
    </submittedName>
</protein>
<dbReference type="PROSITE" id="PS51186">
    <property type="entry name" value="GNAT"/>
    <property type="match status" value="1"/>
</dbReference>
<gene>
    <name evidence="4" type="ORF">BP01DRAFT_388438</name>
</gene>
<feature type="domain" description="N-acetyltransferase" evidence="3">
    <location>
        <begin position="3"/>
        <end position="158"/>
    </location>
</feature>
<sequence>MQITPDPLTKPQTLALLASHTADLRRNNPSARACYVLDTARLQTDPAITVFSAWSDHQQAKELLGIAALKELSPVAGEVKSMRTATSHQRKGVGRALLRFLVEEGRRRGYECLYLETGTRREFAGARALYHGEGFEDCGAFGGYVDVDGENCFMRLRL</sequence>
<evidence type="ECO:0000259" key="3">
    <source>
        <dbReference type="PROSITE" id="PS51186"/>
    </source>
</evidence>
<dbReference type="InterPro" id="IPR000182">
    <property type="entry name" value="GNAT_dom"/>
</dbReference>
<dbReference type="Proteomes" id="UP000248349">
    <property type="component" value="Unassembled WGS sequence"/>
</dbReference>
<dbReference type="CDD" id="cd04301">
    <property type="entry name" value="NAT_SF"/>
    <property type="match status" value="1"/>
</dbReference>
<dbReference type="AlphaFoldDB" id="A0A318ZP83"/>
<dbReference type="InterPro" id="IPR016181">
    <property type="entry name" value="Acyl_CoA_acyltransferase"/>
</dbReference>
<dbReference type="SUPFAM" id="SSF55729">
    <property type="entry name" value="Acyl-CoA N-acyltransferases (Nat)"/>
    <property type="match status" value="1"/>
</dbReference>
<dbReference type="PANTHER" id="PTHR43877:SF5">
    <property type="entry name" value="BLL8307 PROTEIN"/>
    <property type="match status" value="1"/>
</dbReference>
<proteinExistence type="predicted"/>
<reference evidence="4 5" key="1">
    <citation type="submission" date="2016-12" db="EMBL/GenBank/DDBJ databases">
        <title>The genomes of Aspergillus section Nigri reveals drivers in fungal speciation.</title>
        <authorList>
            <consortium name="DOE Joint Genome Institute"/>
            <person name="Vesth T.C."/>
            <person name="Nybo J."/>
            <person name="Theobald S."/>
            <person name="Brandl J."/>
            <person name="Frisvad J.C."/>
            <person name="Nielsen K.F."/>
            <person name="Lyhne E.K."/>
            <person name="Kogle M.E."/>
            <person name="Kuo A."/>
            <person name="Riley R."/>
            <person name="Clum A."/>
            <person name="Nolan M."/>
            <person name="Lipzen A."/>
            <person name="Salamov A."/>
            <person name="Henrissat B."/>
            <person name="Wiebenga A."/>
            <person name="De Vries R.P."/>
            <person name="Grigoriev I.V."/>
            <person name="Mortensen U.H."/>
            <person name="Andersen M.R."/>
            <person name="Baker S.E."/>
        </authorList>
    </citation>
    <scope>NUCLEOTIDE SEQUENCE [LARGE SCALE GENOMIC DNA]</scope>
    <source>
        <strain evidence="4 5">JOP 1030-1</strain>
    </source>
</reference>
<dbReference type="OrthoDB" id="41532at2759"/>
<evidence type="ECO:0000313" key="5">
    <source>
        <dbReference type="Proteomes" id="UP000248349"/>
    </source>
</evidence>